<comment type="caution">
    <text evidence="3">The sequence shown here is derived from an EMBL/GenBank/DDBJ whole genome shotgun (WGS) entry which is preliminary data.</text>
</comment>
<dbReference type="Proteomes" id="UP000018733">
    <property type="component" value="Unassembled WGS sequence"/>
</dbReference>
<dbReference type="eggNOG" id="COG1474">
    <property type="taxonomic scope" value="Bacteria"/>
</dbReference>
<name>V8QVW9_9BURK</name>
<dbReference type="Gene3D" id="3.40.50.300">
    <property type="entry name" value="P-loop containing nucleotide triphosphate hydrolases"/>
    <property type="match status" value="1"/>
</dbReference>
<evidence type="ECO:0000313" key="4">
    <source>
        <dbReference type="Proteomes" id="UP000018733"/>
    </source>
</evidence>
<dbReference type="InterPro" id="IPR027417">
    <property type="entry name" value="P-loop_NTPase"/>
</dbReference>
<sequence length="456" mass="51478">MPKEKNIWLARFDGLQDQDELIRRATVSGQPLERIENIPLFGIQKAVEGALGSFYLPSAAEVRILMRLIEQAMAHCWRRYADRQAYLTDLYCPYAQFESEFVAPHCLTGPAGVGKTALIAALRRILPANAPLDLGPDHPKADLIGHWHIEVRDRSSISSMLRPFVDQEYGESRRVTNSELSRVCAKSAHRNGVPLILLDELQFLTQSASASTLITKTLYQLAYIGVPLVFVANYSLCRLLLGRQEQDKQRLLTAPLILTPCSPDSDHWLAYLNQFKLILGKSLQIDLAQEAGTIYHFTAGLKRLAIKLMAAAYENVWRQGRRQVHIEDIANAYEGLSFAANRKQVKAMLMPHPSIQTKPFECPFPLPADESTTLQAIRKQARDEALRYKVQQEVMTPQERKEAKLQRPVLPTPVQASSEPLRKRAQRKPLSAQELLETEHHRRGKNLYPRGPSAIG</sequence>
<keyword evidence="4" id="KW-1185">Reference proteome</keyword>
<dbReference type="EMBL" id="AYXT01000009">
    <property type="protein sequence ID" value="ETF03498.1"/>
    <property type="molecule type" value="Genomic_DNA"/>
</dbReference>
<protein>
    <recommendedName>
        <fullName evidence="2">ORC1/DEAH AAA+ ATPase domain-containing protein</fullName>
    </recommendedName>
</protein>
<dbReference type="InterPro" id="IPR049945">
    <property type="entry name" value="AAA_22"/>
</dbReference>
<dbReference type="PATRIC" id="fig|1424334.3.peg.1892"/>
<gene>
    <name evidence="3" type="ORF">W822_09425</name>
</gene>
<feature type="domain" description="ORC1/DEAH AAA+ ATPase" evidence="2">
    <location>
        <begin position="106"/>
        <end position="238"/>
    </location>
</feature>
<dbReference type="OrthoDB" id="6921368at2"/>
<organism evidence="3 4">
    <name type="scientific">Advenella kashmirensis W13003</name>
    <dbReference type="NCBI Taxonomy" id="1424334"/>
    <lineage>
        <taxon>Bacteria</taxon>
        <taxon>Pseudomonadati</taxon>
        <taxon>Pseudomonadota</taxon>
        <taxon>Betaproteobacteria</taxon>
        <taxon>Burkholderiales</taxon>
        <taxon>Alcaligenaceae</taxon>
    </lineage>
</organism>
<evidence type="ECO:0000313" key="3">
    <source>
        <dbReference type="EMBL" id="ETF03498.1"/>
    </source>
</evidence>
<evidence type="ECO:0000259" key="2">
    <source>
        <dbReference type="Pfam" id="PF13401"/>
    </source>
</evidence>
<evidence type="ECO:0000256" key="1">
    <source>
        <dbReference type="SAM" id="MobiDB-lite"/>
    </source>
</evidence>
<proteinExistence type="predicted"/>
<accession>V8QVW9</accession>
<dbReference type="RefSeq" id="WP_024004858.1">
    <property type="nucleotide sequence ID" value="NZ_KI650979.1"/>
</dbReference>
<dbReference type="Pfam" id="PF13401">
    <property type="entry name" value="AAA_22"/>
    <property type="match status" value="1"/>
</dbReference>
<feature type="region of interest" description="Disordered" evidence="1">
    <location>
        <begin position="395"/>
        <end position="456"/>
    </location>
</feature>
<dbReference type="HOGENOM" id="CLU_599405_0_0_4"/>
<dbReference type="SUPFAM" id="SSF52540">
    <property type="entry name" value="P-loop containing nucleoside triphosphate hydrolases"/>
    <property type="match status" value="1"/>
</dbReference>
<dbReference type="GO" id="GO:0016887">
    <property type="term" value="F:ATP hydrolysis activity"/>
    <property type="evidence" value="ECO:0007669"/>
    <property type="project" value="InterPro"/>
</dbReference>
<reference evidence="3 4" key="1">
    <citation type="journal article" date="2014" name="Genome Announc.">
        <title>Draft Genome Sequence of Advenella kashmirensis Strain W13003, a Polycyclic Aromatic Hydrocarbon-Degrading Bacterium.</title>
        <authorList>
            <person name="Wang X."/>
            <person name="Jin D."/>
            <person name="Zhou L."/>
            <person name="Wu L."/>
            <person name="An W."/>
            <person name="Zhao L."/>
        </authorList>
    </citation>
    <scope>NUCLEOTIDE SEQUENCE [LARGE SCALE GENOMIC DNA]</scope>
    <source>
        <strain evidence="3 4">W13003</strain>
    </source>
</reference>
<dbReference type="STRING" id="1424334.W822_09425"/>
<dbReference type="AlphaFoldDB" id="V8QVW9"/>